<gene>
    <name evidence="1" type="ORF">CTLFYP3_02902</name>
</gene>
<reference evidence="1" key="1">
    <citation type="submission" date="2019-11" db="EMBL/GenBank/DDBJ databases">
        <authorList>
            <person name="Feng L."/>
        </authorList>
    </citation>
    <scope>NUCLEOTIDE SEQUENCE</scope>
    <source>
        <strain evidence="1">CTertiumLFYP3</strain>
    </source>
</reference>
<organism evidence="1">
    <name type="scientific">Clostridium tertium</name>
    <dbReference type="NCBI Taxonomy" id="1559"/>
    <lineage>
        <taxon>Bacteria</taxon>
        <taxon>Bacillati</taxon>
        <taxon>Bacillota</taxon>
        <taxon>Clostridia</taxon>
        <taxon>Eubacteriales</taxon>
        <taxon>Clostridiaceae</taxon>
        <taxon>Clostridium</taxon>
    </lineage>
</organism>
<accession>A0A6N3FXV1</accession>
<dbReference type="EMBL" id="CACRTO010000042">
    <property type="protein sequence ID" value="VYU56934.1"/>
    <property type="molecule type" value="Genomic_DNA"/>
</dbReference>
<name>A0A6N3FXV1_9CLOT</name>
<sequence length="33" mass="3845">MGDVANNNGSEKVRNEGLEFLQKYDEYELILKK</sequence>
<proteinExistence type="predicted"/>
<protein>
    <submittedName>
        <fullName evidence="1">Uncharacterized protein</fullName>
    </submittedName>
</protein>
<evidence type="ECO:0000313" key="1">
    <source>
        <dbReference type="EMBL" id="VYU56934.1"/>
    </source>
</evidence>
<dbReference type="AlphaFoldDB" id="A0A6N3FXV1"/>